<comment type="caution">
    <text evidence="1">The sequence shown here is derived from an EMBL/GenBank/DDBJ whole genome shotgun (WGS) entry which is preliminary data.</text>
</comment>
<proteinExistence type="predicted"/>
<sequence>MSPGSNTISYSAFARIGLRENPGKNLNQSLKKHTYILFYGVSTKISTEVVTYDTLYIYNMSRAVASRFKASCLGLALRNARWFESSWGKKFSHEISVSVWNRYSPSIVMYLGSYDSSLSTAMWTVQKNVQYVLWFAELNSVTRVQRRIWREWNVDPPTRKSIYEWDRTLRDNGSLISKTGKHSKKHMAEMTMDQLNNILMHRNRQSKAESIITKRNDVTASIHYQRIPNLTGLVDNNDVTLQRNRNKTAGRIDGYLGDCISCLCYVSKILLNFRTAISFKEKRA</sequence>
<organism evidence="1 2">
    <name type="scientific">Periplaneta americana</name>
    <name type="common">American cockroach</name>
    <name type="synonym">Blatta americana</name>
    <dbReference type="NCBI Taxonomy" id="6978"/>
    <lineage>
        <taxon>Eukaryota</taxon>
        <taxon>Metazoa</taxon>
        <taxon>Ecdysozoa</taxon>
        <taxon>Arthropoda</taxon>
        <taxon>Hexapoda</taxon>
        <taxon>Insecta</taxon>
        <taxon>Pterygota</taxon>
        <taxon>Neoptera</taxon>
        <taxon>Polyneoptera</taxon>
        <taxon>Dictyoptera</taxon>
        <taxon>Blattodea</taxon>
        <taxon>Blattoidea</taxon>
        <taxon>Blattidae</taxon>
        <taxon>Blattinae</taxon>
        <taxon>Periplaneta</taxon>
    </lineage>
</organism>
<protein>
    <recommendedName>
        <fullName evidence="3">DUF4817 domain-containing protein</fullName>
    </recommendedName>
</protein>
<accession>A0ABQ8S555</accession>
<gene>
    <name evidence="1" type="ORF">ANN_26013</name>
</gene>
<evidence type="ECO:0000313" key="1">
    <source>
        <dbReference type="EMBL" id="KAJ4429017.1"/>
    </source>
</evidence>
<evidence type="ECO:0000313" key="2">
    <source>
        <dbReference type="Proteomes" id="UP001148838"/>
    </source>
</evidence>
<reference evidence="1 2" key="1">
    <citation type="journal article" date="2022" name="Allergy">
        <title>Genome assembly and annotation of Periplaneta americana reveal a comprehensive cockroach allergen profile.</title>
        <authorList>
            <person name="Wang L."/>
            <person name="Xiong Q."/>
            <person name="Saelim N."/>
            <person name="Wang L."/>
            <person name="Nong W."/>
            <person name="Wan A.T."/>
            <person name="Shi M."/>
            <person name="Liu X."/>
            <person name="Cao Q."/>
            <person name="Hui J.H.L."/>
            <person name="Sookrung N."/>
            <person name="Leung T.F."/>
            <person name="Tungtrongchitr A."/>
            <person name="Tsui S.K.W."/>
        </authorList>
    </citation>
    <scope>NUCLEOTIDE SEQUENCE [LARGE SCALE GENOMIC DNA]</scope>
    <source>
        <strain evidence="1">PWHHKU_190912</strain>
    </source>
</reference>
<dbReference type="EMBL" id="JAJSOF020000036">
    <property type="protein sequence ID" value="KAJ4429017.1"/>
    <property type="molecule type" value="Genomic_DNA"/>
</dbReference>
<keyword evidence="2" id="KW-1185">Reference proteome</keyword>
<dbReference type="Proteomes" id="UP001148838">
    <property type="component" value="Unassembled WGS sequence"/>
</dbReference>
<evidence type="ECO:0008006" key="3">
    <source>
        <dbReference type="Google" id="ProtNLM"/>
    </source>
</evidence>
<name>A0ABQ8S555_PERAM</name>